<dbReference type="InterPro" id="IPR015424">
    <property type="entry name" value="PyrdxlP-dep_Trfase"/>
</dbReference>
<reference evidence="1" key="1">
    <citation type="submission" date="2018-06" db="EMBL/GenBank/DDBJ databases">
        <authorList>
            <person name="Zhirakovskaya E."/>
        </authorList>
    </citation>
    <scope>NUCLEOTIDE SEQUENCE</scope>
</reference>
<organism evidence="1">
    <name type="scientific">hydrothermal vent metagenome</name>
    <dbReference type="NCBI Taxonomy" id="652676"/>
    <lineage>
        <taxon>unclassified sequences</taxon>
        <taxon>metagenomes</taxon>
        <taxon>ecological metagenomes</taxon>
    </lineage>
</organism>
<sequence length="55" mass="6639">MHRMTYYKNKYQLKASDFPNTERTWRGNVSLPIFPYMQEKELSYICETIGKIFIG</sequence>
<dbReference type="Gene3D" id="3.90.1150.10">
    <property type="entry name" value="Aspartate Aminotransferase, domain 1"/>
    <property type="match status" value="1"/>
</dbReference>
<dbReference type="SUPFAM" id="SSF53383">
    <property type="entry name" value="PLP-dependent transferases"/>
    <property type="match status" value="1"/>
</dbReference>
<dbReference type="InterPro" id="IPR000653">
    <property type="entry name" value="DegT/StrS_aminotransferase"/>
</dbReference>
<gene>
    <name evidence="1" type="ORF">MNBD_BACTEROID07-689</name>
</gene>
<dbReference type="EMBL" id="UOET01000214">
    <property type="protein sequence ID" value="VAW28275.1"/>
    <property type="molecule type" value="Genomic_DNA"/>
</dbReference>
<dbReference type="InterPro" id="IPR015422">
    <property type="entry name" value="PyrdxlP-dep_Trfase_small"/>
</dbReference>
<dbReference type="Pfam" id="PF01041">
    <property type="entry name" value="DegT_DnrJ_EryC1"/>
    <property type="match status" value="1"/>
</dbReference>
<protein>
    <submittedName>
        <fullName evidence="1">Uncharacterized protein</fullName>
    </submittedName>
</protein>
<evidence type="ECO:0000313" key="1">
    <source>
        <dbReference type="EMBL" id="VAW28275.1"/>
    </source>
</evidence>
<accession>A0A3B0UBE1</accession>
<dbReference type="AlphaFoldDB" id="A0A3B0UBE1"/>
<proteinExistence type="predicted"/>
<name>A0A3B0UBE1_9ZZZZ</name>